<dbReference type="InterPro" id="IPR011009">
    <property type="entry name" value="Kinase-like_dom_sf"/>
</dbReference>
<dbReference type="FunFam" id="3.30.200.20:FF:000006">
    <property type="entry name" value="TRAF2 and NCK-interacting protein kinase isoform 4"/>
    <property type="match status" value="1"/>
</dbReference>
<evidence type="ECO:0000256" key="6">
    <source>
        <dbReference type="ARBA" id="ARBA00022777"/>
    </source>
</evidence>
<evidence type="ECO:0000256" key="7">
    <source>
        <dbReference type="ARBA" id="ARBA00022840"/>
    </source>
</evidence>
<dbReference type="GO" id="GO:0004674">
    <property type="term" value="F:protein serine/threonine kinase activity"/>
    <property type="evidence" value="ECO:0007669"/>
    <property type="project" value="UniProtKB-KW"/>
</dbReference>
<accession>B4KYM9</accession>
<keyword evidence="7 10" id="KW-0067">ATP-binding</keyword>
<dbReference type="GO" id="GO:0005829">
    <property type="term" value="C:cytosol"/>
    <property type="evidence" value="ECO:0007669"/>
    <property type="project" value="TreeGrafter"/>
</dbReference>
<evidence type="ECO:0000256" key="8">
    <source>
        <dbReference type="ARBA" id="ARBA00047899"/>
    </source>
</evidence>
<evidence type="ECO:0000256" key="1">
    <source>
        <dbReference type="ARBA" id="ARBA00008874"/>
    </source>
</evidence>
<name>B4KYM9_DROMO</name>
<feature type="compositionally biased region" description="Polar residues" evidence="11">
    <location>
        <begin position="438"/>
        <end position="447"/>
    </location>
</feature>
<feature type="domain" description="CNH" evidence="13">
    <location>
        <begin position="1235"/>
        <end position="1525"/>
    </location>
</feature>
<dbReference type="Gene3D" id="1.10.510.10">
    <property type="entry name" value="Transferase(Phosphotransferase) domain 1"/>
    <property type="match status" value="1"/>
</dbReference>
<dbReference type="HOGENOM" id="CLU_001831_2_0_1"/>
<feature type="compositionally biased region" description="Pro residues" evidence="11">
    <location>
        <begin position="468"/>
        <end position="481"/>
    </location>
</feature>
<dbReference type="InParanoid" id="B4KYM9"/>
<feature type="compositionally biased region" description="Low complexity" evidence="11">
    <location>
        <begin position="895"/>
        <end position="932"/>
    </location>
</feature>
<dbReference type="Gene3D" id="3.30.200.20">
    <property type="entry name" value="Phosphorylase Kinase, domain 1"/>
    <property type="match status" value="1"/>
</dbReference>
<dbReference type="FunCoup" id="B4KYM9">
    <property type="interactions" value="831"/>
</dbReference>
<feature type="compositionally biased region" description="Low complexity" evidence="11">
    <location>
        <begin position="730"/>
        <end position="756"/>
    </location>
</feature>
<dbReference type="PROSITE" id="PS00107">
    <property type="entry name" value="PROTEIN_KINASE_ATP"/>
    <property type="match status" value="1"/>
</dbReference>
<keyword evidence="3" id="KW-0723">Serine/threonine-protein kinase</keyword>
<feature type="compositionally biased region" description="Low complexity" evidence="11">
    <location>
        <begin position="426"/>
        <end position="437"/>
    </location>
</feature>
<gene>
    <name evidence="14" type="primary">Dmoj\GI12471</name>
    <name evidence="14" type="ORF">Dmoj_GI12471</name>
</gene>
<feature type="region of interest" description="Disordered" evidence="11">
    <location>
        <begin position="1108"/>
        <end position="1136"/>
    </location>
</feature>
<dbReference type="InterPro" id="IPR008271">
    <property type="entry name" value="Ser/Thr_kinase_AS"/>
</dbReference>
<feature type="compositionally biased region" description="Polar residues" evidence="11">
    <location>
        <begin position="1039"/>
        <end position="1053"/>
    </location>
</feature>
<keyword evidence="6" id="KW-0418">Kinase</keyword>
<dbReference type="PhylomeDB" id="B4KYM9"/>
<dbReference type="FunFam" id="1.10.510.10:FF:000003">
    <property type="entry name" value="TRAF2 and NCK-interacting protein kinase isoform 4"/>
    <property type="match status" value="1"/>
</dbReference>
<evidence type="ECO:0000256" key="4">
    <source>
        <dbReference type="ARBA" id="ARBA00022679"/>
    </source>
</evidence>
<dbReference type="EMBL" id="CH933809">
    <property type="protein sequence ID" value="EDW17743.1"/>
    <property type="molecule type" value="Genomic_DNA"/>
</dbReference>
<dbReference type="SUPFAM" id="SSF56112">
    <property type="entry name" value="Protein kinase-like (PK-like)"/>
    <property type="match status" value="1"/>
</dbReference>
<feature type="compositionally biased region" description="Gly residues" evidence="11">
    <location>
        <begin position="991"/>
        <end position="1004"/>
    </location>
</feature>
<feature type="compositionally biased region" description="Low complexity" evidence="11">
    <location>
        <begin position="572"/>
        <end position="591"/>
    </location>
</feature>
<dbReference type="InterPro" id="IPR001180">
    <property type="entry name" value="CNH_dom"/>
</dbReference>
<evidence type="ECO:0000259" key="12">
    <source>
        <dbReference type="PROSITE" id="PS50011"/>
    </source>
</evidence>
<feature type="compositionally biased region" description="Acidic residues" evidence="11">
    <location>
        <begin position="606"/>
        <end position="616"/>
    </location>
</feature>
<evidence type="ECO:0000256" key="9">
    <source>
        <dbReference type="ARBA" id="ARBA00048679"/>
    </source>
</evidence>
<reference evidence="14 15" key="1">
    <citation type="journal article" date="2007" name="Nature">
        <title>Evolution of genes and genomes on the Drosophila phylogeny.</title>
        <authorList>
            <consortium name="Drosophila 12 Genomes Consortium"/>
            <person name="Clark A.G."/>
            <person name="Eisen M.B."/>
            <person name="Smith D.R."/>
            <person name="Bergman C.M."/>
            <person name="Oliver B."/>
            <person name="Markow T.A."/>
            <person name="Kaufman T.C."/>
            <person name="Kellis M."/>
            <person name="Gelbart W."/>
            <person name="Iyer V.N."/>
            <person name="Pollard D.A."/>
            <person name="Sackton T.B."/>
            <person name="Larracuente A.M."/>
            <person name="Singh N.D."/>
            <person name="Abad J.P."/>
            <person name="Abt D.N."/>
            <person name="Adryan B."/>
            <person name="Aguade M."/>
            <person name="Akashi H."/>
            <person name="Anderson W.W."/>
            <person name="Aquadro C.F."/>
            <person name="Ardell D.H."/>
            <person name="Arguello R."/>
            <person name="Artieri C.G."/>
            <person name="Barbash D.A."/>
            <person name="Barker D."/>
            <person name="Barsanti P."/>
            <person name="Batterham P."/>
            <person name="Batzoglou S."/>
            <person name="Begun D."/>
            <person name="Bhutkar A."/>
            <person name="Blanco E."/>
            <person name="Bosak S.A."/>
            <person name="Bradley R.K."/>
            <person name="Brand A.D."/>
            <person name="Brent M.R."/>
            <person name="Brooks A.N."/>
            <person name="Brown R.H."/>
            <person name="Butlin R.K."/>
            <person name="Caggese C."/>
            <person name="Calvi B.R."/>
            <person name="Bernardo de Carvalho A."/>
            <person name="Caspi A."/>
            <person name="Castrezana S."/>
            <person name="Celniker S.E."/>
            <person name="Chang J.L."/>
            <person name="Chapple C."/>
            <person name="Chatterji S."/>
            <person name="Chinwalla A."/>
            <person name="Civetta A."/>
            <person name="Clifton S.W."/>
            <person name="Comeron J.M."/>
            <person name="Costello J.C."/>
            <person name="Coyne J.A."/>
            <person name="Daub J."/>
            <person name="David R.G."/>
            <person name="Delcher A.L."/>
            <person name="Delehaunty K."/>
            <person name="Do C.B."/>
            <person name="Ebling H."/>
            <person name="Edwards K."/>
            <person name="Eickbush T."/>
            <person name="Evans J.D."/>
            <person name="Filipski A."/>
            <person name="Findeiss S."/>
            <person name="Freyhult E."/>
            <person name="Fulton L."/>
            <person name="Fulton R."/>
            <person name="Garcia A.C."/>
            <person name="Gardiner A."/>
            <person name="Garfield D.A."/>
            <person name="Garvin B.E."/>
            <person name="Gibson G."/>
            <person name="Gilbert D."/>
            <person name="Gnerre S."/>
            <person name="Godfrey J."/>
            <person name="Good R."/>
            <person name="Gotea V."/>
            <person name="Gravely B."/>
            <person name="Greenberg A.J."/>
            <person name="Griffiths-Jones S."/>
            <person name="Gross S."/>
            <person name="Guigo R."/>
            <person name="Gustafson E.A."/>
            <person name="Haerty W."/>
            <person name="Hahn M.W."/>
            <person name="Halligan D.L."/>
            <person name="Halpern A.L."/>
            <person name="Halter G.M."/>
            <person name="Han M.V."/>
            <person name="Heger A."/>
            <person name="Hillier L."/>
            <person name="Hinrichs A.S."/>
            <person name="Holmes I."/>
            <person name="Hoskins R.A."/>
            <person name="Hubisz M.J."/>
            <person name="Hultmark D."/>
            <person name="Huntley M.A."/>
            <person name="Jaffe D.B."/>
            <person name="Jagadeeshan S."/>
            <person name="Jeck W.R."/>
            <person name="Johnson J."/>
            <person name="Jones C.D."/>
            <person name="Jordan W.C."/>
            <person name="Karpen G.H."/>
            <person name="Kataoka E."/>
            <person name="Keightley P.D."/>
            <person name="Kheradpour P."/>
            <person name="Kirkness E.F."/>
            <person name="Koerich L.B."/>
            <person name="Kristiansen K."/>
            <person name="Kudrna D."/>
            <person name="Kulathinal R.J."/>
            <person name="Kumar S."/>
            <person name="Kwok R."/>
            <person name="Lander E."/>
            <person name="Langley C.H."/>
            <person name="Lapoint R."/>
            <person name="Lazzaro B.P."/>
            <person name="Lee S.J."/>
            <person name="Levesque L."/>
            <person name="Li R."/>
            <person name="Lin C.F."/>
            <person name="Lin M.F."/>
            <person name="Lindblad-Toh K."/>
            <person name="Llopart A."/>
            <person name="Long M."/>
            <person name="Low L."/>
            <person name="Lozovsky E."/>
            <person name="Lu J."/>
            <person name="Luo M."/>
            <person name="Machado C.A."/>
            <person name="Makalowski W."/>
            <person name="Marzo M."/>
            <person name="Matsuda M."/>
            <person name="Matzkin L."/>
            <person name="McAllister B."/>
            <person name="McBride C.S."/>
            <person name="McKernan B."/>
            <person name="McKernan K."/>
            <person name="Mendez-Lago M."/>
            <person name="Minx P."/>
            <person name="Mollenhauer M.U."/>
            <person name="Montooth K."/>
            <person name="Mount S.M."/>
            <person name="Mu X."/>
            <person name="Myers E."/>
            <person name="Negre B."/>
            <person name="Newfeld S."/>
            <person name="Nielsen R."/>
            <person name="Noor M.A."/>
            <person name="O'Grady P."/>
            <person name="Pachter L."/>
            <person name="Papaceit M."/>
            <person name="Parisi M.J."/>
            <person name="Parisi M."/>
            <person name="Parts L."/>
            <person name="Pedersen J.S."/>
            <person name="Pesole G."/>
            <person name="Phillippy A.M."/>
            <person name="Ponting C.P."/>
            <person name="Pop M."/>
            <person name="Porcelli D."/>
            <person name="Powell J.R."/>
            <person name="Prohaska S."/>
            <person name="Pruitt K."/>
            <person name="Puig M."/>
            <person name="Quesneville H."/>
            <person name="Ram K.R."/>
            <person name="Rand D."/>
            <person name="Rasmussen M.D."/>
            <person name="Reed L.K."/>
            <person name="Reenan R."/>
            <person name="Reily A."/>
            <person name="Remington K.A."/>
            <person name="Rieger T.T."/>
            <person name="Ritchie M.G."/>
            <person name="Robin C."/>
            <person name="Rogers Y.H."/>
            <person name="Rohde C."/>
            <person name="Rozas J."/>
            <person name="Rubenfield M.J."/>
            <person name="Ruiz A."/>
            <person name="Russo S."/>
            <person name="Salzberg S.L."/>
            <person name="Sanchez-Gracia A."/>
            <person name="Saranga D.J."/>
            <person name="Sato H."/>
            <person name="Schaeffer S.W."/>
            <person name="Schatz M.C."/>
            <person name="Schlenke T."/>
            <person name="Schwartz R."/>
            <person name="Segarra C."/>
            <person name="Singh R.S."/>
            <person name="Sirot L."/>
            <person name="Sirota M."/>
            <person name="Sisneros N.B."/>
            <person name="Smith C.D."/>
            <person name="Smith T.F."/>
            <person name="Spieth J."/>
            <person name="Stage D.E."/>
            <person name="Stark A."/>
            <person name="Stephan W."/>
            <person name="Strausberg R.L."/>
            <person name="Strempel S."/>
            <person name="Sturgill D."/>
            <person name="Sutton G."/>
            <person name="Sutton G.G."/>
            <person name="Tao W."/>
            <person name="Teichmann S."/>
            <person name="Tobari Y.N."/>
            <person name="Tomimura Y."/>
            <person name="Tsolas J.M."/>
            <person name="Valente V.L."/>
            <person name="Venter E."/>
            <person name="Venter J.C."/>
            <person name="Vicario S."/>
            <person name="Vieira F.G."/>
            <person name="Vilella A.J."/>
            <person name="Villasante A."/>
            <person name="Walenz B."/>
            <person name="Wang J."/>
            <person name="Wasserman M."/>
            <person name="Watts T."/>
            <person name="Wilson D."/>
            <person name="Wilson R.K."/>
            <person name="Wing R.A."/>
            <person name="Wolfner M.F."/>
            <person name="Wong A."/>
            <person name="Wong G.K."/>
            <person name="Wu C.I."/>
            <person name="Wu G."/>
            <person name="Yamamoto D."/>
            <person name="Yang H.P."/>
            <person name="Yang S.P."/>
            <person name="Yorke J.A."/>
            <person name="Yoshida K."/>
            <person name="Zdobnov E."/>
            <person name="Zhang P."/>
            <person name="Zhang Y."/>
            <person name="Zimin A.V."/>
            <person name="Baldwin J."/>
            <person name="Abdouelleil A."/>
            <person name="Abdulkadir J."/>
            <person name="Abebe A."/>
            <person name="Abera B."/>
            <person name="Abreu J."/>
            <person name="Acer S.C."/>
            <person name="Aftuck L."/>
            <person name="Alexander A."/>
            <person name="An P."/>
            <person name="Anderson E."/>
            <person name="Anderson S."/>
            <person name="Arachi H."/>
            <person name="Azer M."/>
            <person name="Bachantsang P."/>
            <person name="Barry A."/>
            <person name="Bayul T."/>
            <person name="Berlin A."/>
            <person name="Bessette D."/>
            <person name="Bloom T."/>
            <person name="Blye J."/>
            <person name="Boguslavskiy L."/>
            <person name="Bonnet C."/>
            <person name="Boukhgalter B."/>
            <person name="Bourzgui I."/>
            <person name="Brown A."/>
            <person name="Cahill P."/>
            <person name="Channer S."/>
            <person name="Cheshatsang Y."/>
            <person name="Chuda L."/>
            <person name="Citroen M."/>
            <person name="Collymore A."/>
            <person name="Cooke P."/>
            <person name="Costello M."/>
            <person name="D'Aco K."/>
            <person name="Daza R."/>
            <person name="De Haan G."/>
            <person name="DeGray S."/>
            <person name="DeMaso C."/>
            <person name="Dhargay N."/>
            <person name="Dooley K."/>
            <person name="Dooley E."/>
            <person name="Doricent M."/>
            <person name="Dorje P."/>
            <person name="Dorjee K."/>
            <person name="Dupes A."/>
            <person name="Elong R."/>
            <person name="Falk J."/>
            <person name="Farina A."/>
            <person name="Faro S."/>
            <person name="Ferguson D."/>
            <person name="Fisher S."/>
            <person name="Foley C.D."/>
            <person name="Franke A."/>
            <person name="Friedrich D."/>
            <person name="Gadbois L."/>
            <person name="Gearin G."/>
            <person name="Gearin C.R."/>
            <person name="Giannoukos G."/>
            <person name="Goode T."/>
            <person name="Graham J."/>
            <person name="Grandbois E."/>
            <person name="Grewal S."/>
            <person name="Gyaltsen K."/>
            <person name="Hafez N."/>
            <person name="Hagos B."/>
            <person name="Hall J."/>
            <person name="Henson C."/>
            <person name="Hollinger A."/>
            <person name="Honan T."/>
            <person name="Huard M.D."/>
            <person name="Hughes L."/>
            <person name="Hurhula B."/>
            <person name="Husby M.E."/>
            <person name="Kamat A."/>
            <person name="Kanga B."/>
            <person name="Kashin S."/>
            <person name="Khazanovich D."/>
            <person name="Kisner P."/>
            <person name="Lance K."/>
            <person name="Lara M."/>
            <person name="Lee W."/>
            <person name="Lennon N."/>
            <person name="Letendre F."/>
            <person name="LeVine R."/>
            <person name="Lipovsky A."/>
            <person name="Liu X."/>
            <person name="Liu J."/>
            <person name="Liu S."/>
            <person name="Lokyitsang T."/>
            <person name="Lokyitsang Y."/>
            <person name="Lubonja R."/>
            <person name="Lui A."/>
            <person name="MacDonald P."/>
            <person name="Magnisalis V."/>
            <person name="Maru K."/>
            <person name="Matthews C."/>
            <person name="McCusker W."/>
            <person name="McDonough S."/>
            <person name="Mehta T."/>
            <person name="Meldrim J."/>
            <person name="Meneus L."/>
            <person name="Mihai O."/>
            <person name="Mihalev A."/>
            <person name="Mihova T."/>
            <person name="Mittelman R."/>
            <person name="Mlenga V."/>
            <person name="Montmayeur A."/>
            <person name="Mulrain L."/>
            <person name="Navidi A."/>
            <person name="Naylor J."/>
            <person name="Negash T."/>
            <person name="Nguyen T."/>
            <person name="Nguyen N."/>
            <person name="Nicol R."/>
            <person name="Norbu C."/>
            <person name="Norbu N."/>
            <person name="Novod N."/>
            <person name="O'Neill B."/>
            <person name="Osman S."/>
            <person name="Markiewicz E."/>
            <person name="Oyono O.L."/>
            <person name="Patti C."/>
            <person name="Phunkhang P."/>
            <person name="Pierre F."/>
            <person name="Priest M."/>
            <person name="Raghuraman S."/>
            <person name="Rege F."/>
            <person name="Reyes R."/>
            <person name="Rise C."/>
            <person name="Rogov P."/>
            <person name="Ross K."/>
            <person name="Ryan E."/>
            <person name="Settipalli S."/>
            <person name="Shea T."/>
            <person name="Sherpa N."/>
            <person name="Shi L."/>
            <person name="Shih D."/>
            <person name="Sparrow T."/>
            <person name="Spaulding J."/>
            <person name="Stalker J."/>
            <person name="Stange-Thomann N."/>
            <person name="Stavropoulos S."/>
            <person name="Stone C."/>
            <person name="Strader C."/>
            <person name="Tesfaye S."/>
            <person name="Thomson T."/>
            <person name="Thoulutsang Y."/>
            <person name="Thoulutsang D."/>
            <person name="Topham K."/>
            <person name="Topping I."/>
            <person name="Tsamla T."/>
            <person name="Vassiliev H."/>
            <person name="Vo A."/>
            <person name="Wangchuk T."/>
            <person name="Wangdi T."/>
            <person name="Weiand M."/>
            <person name="Wilkinson J."/>
            <person name="Wilson A."/>
            <person name="Yadav S."/>
            <person name="Young G."/>
            <person name="Yu Q."/>
            <person name="Zembek L."/>
            <person name="Zhong D."/>
            <person name="Zimmer A."/>
            <person name="Zwirko Z."/>
            <person name="Jaffe D.B."/>
            <person name="Alvarez P."/>
            <person name="Brockman W."/>
            <person name="Butler J."/>
            <person name="Chin C."/>
            <person name="Gnerre S."/>
            <person name="Grabherr M."/>
            <person name="Kleber M."/>
            <person name="Mauceli E."/>
            <person name="MacCallum I."/>
        </authorList>
    </citation>
    <scope>NUCLEOTIDE SEQUENCE [LARGE SCALE GENOMIC DNA]</scope>
    <source>
        <strain evidence="15">Tucson 15081-1352.22</strain>
    </source>
</reference>
<evidence type="ECO:0000256" key="11">
    <source>
        <dbReference type="SAM" id="MobiDB-lite"/>
    </source>
</evidence>
<comment type="similarity">
    <text evidence="1">Belongs to the protein kinase superfamily. STE Ser/Thr protein kinase family. STE20 subfamily.</text>
</comment>
<organism evidence="14 15">
    <name type="scientific">Drosophila mojavensis</name>
    <name type="common">Fruit fly</name>
    <dbReference type="NCBI Taxonomy" id="7230"/>
    <lineage>
        <taxon>Eukaryota</taxon>
        <taxon>Metazoa</taxon>
        <taxon>Ecdysozoa</taxon>
        <taxon>Arthropoda</taxon>
        <taxon>Hexapoda</taxon>
        <taxon>Insecta</taxon>
        <taxon>Pterygota</taxon>
        <taxon>Neoptera</taxon>
        <taxon>Endopterygota</taxon>
        <taxon>Diptera</taxon>
        <taxon>Brachycera</taxon>
        <taxon>Muscomorpha</taxon>
        <taxon>Ephydroidea</taxon>
        <taxon>Drosophilidae</taxon>
        <taxon>Drosophila</taxon>
    </lineage>
</organism>
<feature type="region of interest" description="Disordered" evidence="11">
    <location>
        <begin position="426"/>
        <end position="517"/>
    </location>
</feature>
<dbReference type="CDD" id="cd06608">
    <property type="entry name" value="STKc_myosinIII_N_like"/>
    <property type="match status" value="1"/>
</dbReference>
<feature type="region of interest" description="Disordered" evidence="11">
    <location>
        <begin position="529"/>
        <end position="712"/>
    </location>
</feature>
<feature type="compositionally biased region" description="Polar residues" evidence="11">
    <location>
        <begin position="1108"/>
        <end position="1121"/>
    </location>
</feature>
<feature type="compositionally biased region" description="Low complexity" evidence="11">
    <location>
        <begin position="964"/>
        <end position="990"/>
    </location>
</feature>
<dbReference type="PROSITE" id="PS50011">
    <property type="entry name" value="PROTEIN_KINASE_DOM"/>
    <property type="match status" value="1"/>
</dbReference>
<dbReference type="GO" id="GO:0005524">
    <property type="term" value="F:ATP binding"/>
    <property type="evidence" value="ECO:0007669"/>
    <property type="project" value="UniProtKB-UniRule"/>
</dbReference>
<dbReference type="InterPro" id="IPR000719">
    <property type="entry name" value="Prot_kinase_dom"/>
</dbReference>
<dbReference type="PROSITE" id="PS00108">
    <property type="entry name" value="PROTEIN_KINASE_ST"/>
    <property type="match status" value="1"/>
</dbReference>
<dbReference type="OMA" id="LEKRNGW"/>
<evidence type="ECO:0000256" key="3">
    <source>
        <dbReference type="ARBA" id="ARBA00022527"/>
    </source>
</evidence>
<comment type="catalytic activity">
    <reaction evidence="8">
        <text>L-threonyl-[protein] + ATP = O-phospho-L-threonyl-[protein] + ADP + H(+)</text>
        <dbReference type="Rhea" id="RHEA:46608"/>
        <dbReference type="Rhea" id="RHEA-COMP:11060"/>
        <dbReference type="Rhea" id="RHEA-COMP:11605"/>
        <dbReference type="ChEBI" id="CHEBI:15378"/>
        <dbReference type="ChEBI" id="CHEBI:30013"/>
        <dbReference type="ChEBI" id="CHEBI:30616"/>
        <dbReference type="ChEBI" id="CHEBI:61977"/>
        <dbReference type="ChEBI" id="CHEBI:456216"/>
        <dbReference type="EC" id="2.7.11.1"/>
    </reaction>
</comment>
<dbReference type="PROSITE" id="PS50219">
    <property type="entry name" value="CNH"/>
    <property type="match status" value="1"/>
</dbReference>
<evidence type="ECO:0000256" key="2">
    <source>
        <dbReference type="ARBA" id="ARBA00012513"/>
    </source>
</evidence>
<keyword evidence="15" id="KW-1185">Reference proteome</keyword>
<keyword evidence="5 10" id="KW-0547">Nucleotide-binding</keyword>
<dbReference type="PANTHER" id="PTHR47096:SF1">
    <property type="entry name" value="MISSHAPEN LIKE KINASE 1"/>
    <property type="match status" value="1"/>
</dbReference>
<dbReference type="OrthoDB" id="8957712at2759"/>
<proteinExistence type="inferred from homology"/>
<dbReference type="Proteomes" id="UP000009192">
    <property type="component" value="Unassembled WGS sequence"/>
</dbReference>
<evidence type="ECO:0000313" key="14">
    <source>
        <dbReference type="EMBL" id="EDW17743.1"/>
    </source>
</evidence>
<dbReference type="InterPro" id="IPR051700">
    <property type="entry name" value="STE20_Ser-Thr_kinase"/>
</dbReference>
<dbReference type="InterPro" id="IPR017441">
    <property type="entry name" value="Protein_kinase_ATP_BS"/>
</dbReference>
<feature type="region of interest" description="Disordered" evidence="11">
    <location>
        <begin position="893"/>
        <end position="932"/>
    </location>
</feature>
<protein>
    <recommendedName>
        <fullName evidence="2">non-specific serine/threonine protein kinase</fullName>
        <ecNumber evidence="2">2.7.11.1</ecNumber>
    </recommendedName>
</protein>
<dbReference type="Pfam" id="PF00780">
    <property type="entry name" value="CNH"/>
    <property type="match status" value="1"/>
</dbReference>
<evidence type="ECO:0000313" key="15">
    <source>
        <dbReference type="Proteomes" id="UP000009192"/>
    </source>
</evidence>
<feature type="compositionally biased region" description="Low complexity" evidence="11">
    <location>
        <begin position="807"/>
        <end position="826"/>
    </location>
</feature>
<feature type="region of interest" description="Disordered" evidence="11">
    <location>
        <begin position="1156"/>
        <end position="1175"/>
    </location>
</feature>
<comment type="catalytic activity">
    <reaction evidence="9">
        <text>L-seryl-[protein] + ATP = O-phospho-L-seryl-[protein] + ADP + H(+)</text>
        <dbReference type="Rhea" id="RHEA:17989"/>
        <dbReference type="Rhea" id="RHEA-COMP:9863"/>
        <dbReference type="Rhea" id="RHEA-COMP:11604"/>
        <dbReference type="ChEBI" id="CHEBI:15378"/>
        <dbReference type="ChEBI" id="CHEBI:29999"/>
        <dbReference type="ChEBI" id="CHEBI:30616"/>
        <dbReference type="ChEBI" id="CHEBI:83421"/>
        <dbReference type="ChEBI" id="CHEBI:456216"/>
        <dbReference type="EC" id="2.7.11.1"/>
    </reaction>
</comment>
<feature type="compositionally biased region" description="Polar residues" evidence="11">
    <location>
        <begin position="490"/>
        <end position="504"/>
    </location>
</feature>
<feature type="binding site" evidence="10">
    <location>
        <position position="60"/>
    </location>
    <ligand>
        <name>ATP</name>
        <dbReference type="ChEBI" id="CHEBI:30616"/>
    </ligand>
</feature>
<evidence type="ECO:0000256" key="5">
    <source>
        <dbReference type="ARBA" id="ARBA00022741"/>
    </source>
</evidence>
<dbReference type="EC" id="2.7.11.1" evidence="2"/>
<feature type="compositionally biased region" description="Low complexity" evidence="11">
    <location>
        <begin position="1156"/>
        <end position="1173"/>
    </location>
</feature>
<evidence type="ECO:0000259" key="13">
    <source>
        <dbReference type="PROSITE" id="PS50219"/>
    </source>
</evidence>
<dbReference type="Pfam" id="PF00069">
    <property type="entry name" value="Pkinase"/>
    <property type="match status" value="1"/>
</dbReference>
<dbReference type="PANTHER" id="PTHR47096">
    <property type="entry name" value="MISSHAPEN LIKE KINASE 1"/>
    <property type="match status" value="1"/>
</dbReference>
<feature type="region of interest" description="Disordered" evidence="11">
    <location>
        <begin position="772"/>
        <end position="842"/>
    </location>
</feature>
<feature type="compositionally biased region" description="Low complexity" evidence="11">
    <location>
        <begin position="646"/>
        <end position="655"/>
    </location>
</feature>
<feature type="region of interest" description="Disordered" evidence="11">
    <location>
        <begin position="317"/>
        <end position="355"/>
    </location>
</feature>
<keyword evidence="4" id="KW-0808">Transferase</keyword>
<feature type="region of interest" description="Disordered" evidence="11">
    <location>
        <begin position="725"/>
        <end position="760"/>
    </location>
</feature>
<feature type="compositionally biased region" description="Low complexity" evidence="11">
    <location>
        <begin position="1122"/>
        <end position="1136"/>
    </location>
</feature>
<dbReference type="SMART" id="SM00220">
    <property type="entry name" value="S_TKc"/>
    <property type="match status" value="1"/>
</dbReference>
<feature type="compositionally biased region" description="Polar residues" evidence="11">
    <location>
        <begin position="692"/>
        <end position="705"/>
    </location>
</feature>
<dbReference type="eggNOG" id="KOG0587">
    <property type="taxonomic scope" value="Eukaryota"/>
</dbReference>
<feature type="region of interest" description="Disordered" evidence="11">
    <location>
        <begin position="964"/>
        <end position="1070"/>
    </location>
</feature>
<sequence>MAHQQQQLAQSVNCSLDDIDLTALKDPAGIFELIEVVGNGTYGQVYKGRHTKTGQLAAIKVMDVTEDEEEEIKLEINVLKKYSNHRNIATYYGAFIKKSPPGKDDQLWLVMEYCGAGSVTDLVKSTKGQSLKEEWIAYICREILRGLSYLHSNKVIHRDIKGQNVLLTDNAEVKLVDFGVSAQLDRTIGRRNTFIGTPYWMAPEVIACDENPEATYDNRSDLWSLGITALEMAESQPPLCDLHPMRALFLIPRNSPPRLKSKKWSKKFQGFIDTVLVKDYHQRPYTENLLKHAFIKDQPTDRQVRIQLKDHIDRCKKRKQEKEREDYRYSGSDNDDDEPQLAGEPSSIIQAPGGDTLRRNFQQIQEGRMAAEQQQQQQHHQLLAQAQAAAHAAAQAQLHQQQQQAAAAAAAAAHAAQQAQVAQQQQQQQAQAQQPQANRQQKPTSRQQIEDPGPPARPQLPQRLIVVPDPPHANRPLPPTPKCGEPAAQTPPQQLQRSSQNNFKPSLPPRRPEDHLDVLAAQLNELGVVSSQQPQPQTAAAGGGGGQQLAQPEAPPRNNRQSGAGNGAICVSASSSSSSSSKPAAALPSQSNNHLGQPVNPLDPLDSSDSDSEPDEPNDRARNDGTLLASDPPKPLPGLGPVSEDTTTATTTTTTPLSHGSGGPPNRPLPPTPDDDDQAGDRTLIMKRKLEQNVNRLQKSASTSHAPRRAEDVKLLREWDFDRFFPKKPNAASGAASSSSGSSSTTASLSRSSNLSTLKVEAKLQRASVAEAIARPVPKGYQPLKGASSSAGVNIAKELNSSNNLTQQQQQQPQPQPSAQQLQQQPQHKRQESDSKLPSFVRGFRRENSDFFPLAKRHSAVFSGSAASIKSGTNAQLPSQPVRTSAMYQRNSIYNSSSSGSGSKENSAAAATDKTKATATKQAAPAAAAPTKSSWANLDFLRPRREKTESVIVLQNAAQRAQQRQQQQQQTQQQQQQLQQQPQPQQNRGVAGSGAGGDNSGLGTPGTRTSSVLPDLLSQASPATPPRHDKSSSEEYQAAISSSVHSTPSKSFIASSGSGVGSGSGSGSSCVVNSSAANVNVGVGGHGHGGGSVVGGVIISANNSPQSTISLASSKSNSRQNSPKNSISKTRSSSSITNLLHKSASSSSANILHLTPNSTLTSSTSTTTATNASNHLPPHAYALQQKQRSFLTFGFGAGGSGPTRRESTVNVNVTPTSHEAANDTPEIRKYKKRFNSEILCAALWGVNLLIGTENGLMLLDRSGQGKVYQLISRRRFQQMEVLEGQNILVTISGKKNRVRVYYLSWLKSKILRTDGLSDQVERRNGWINVGDLQGAVHFKIVKYERIKFLVIALKDSIEIYAWAPKPYHKFMAFKNFGELEHRPLLVDLTIEDQSRLKVIYGSAEGFHAVDLDSAEVYDIYLPKHTQGAIIPHCIVALPNSNGMQLLLCYDNEGVYVNTAGRVSKNIVLQWGEMPTSVAYIGTGQIMGWGNKAIEIRSVESGHLDGVFMHKKAQRLKFLCERNDKVFFSSAKGASSCQIYFMTLNKPGMANW</sequence>
<dbReference type="SMART" id="SM00036">
    <property type="entry name" value="CNH"/>
    <property type="match status" value="1"/>
</dbReference>
<feature type="compositionally biased region" description="Polar residues" evidence="11">
    <location>
        <begin position="1006"/>
        <end position="1022"/>
    </location>
</feature>
<feature type="domain" description="Protein kinase" evidence="12">
    <location>
        <begin position="31"/>
        <end position="295"/>
    </location>
</feature>
<evidence type="ECO:0000256" key="10">
    <source>
        <dbReference type="PROSITE-ProRule" id="PRU10141"/>
    </source>
</evidence>